<name>A0A8S0TXM7_OLEEU</name>
<sequence length="100" mass="10936">MVSIRDNFTPTDRTLGSCEHYVAMCVLCLGKSIDTSCDFSSPRVPSLWIVPPTLVGSLLHFWIERGAAGGSPVGVSPEKHHRRMENLLDLACVGPQRSKV</sequence>
<dbReference type="AlphaFoldDB" id="A0A8S0TXM7"/>
<gene>
    <name evidence="1" type="ORF">OLEA9_A060035</name>
</gene>
<protein>
    <submittedName>
        <fullName evidence="1">Uncharacterized protein</fullName>
    </submittedName>
</protein>
<proteinExistence type="predicted"/>
<dbReference type="Gramene" id="OE9A060035T1">
    <property type="protein sequence ID" value="OE9A060035C1"/>
    <property type="gene ID" value="OE9A060035"/>
</dbReference>
<dbReference type="Proteomes" id="UP000594638">
    <property type="component" value="Unassembled WGS sequence"/>
</dbReference>
<evidence type="ECO:0000313" key="1">
    <source>
        <dbReference type="EMBL" id="CAA3008311.1"/>
    </source>
</evidence>
<accession>A0A8S0TXM7</accession>
<organism evidence="1 2">
    <name type="scientific">Olea europaea subsp. europaea</name>
    <dbReference type="NCBI Taxonomy" id="158383"/>
    <lineage>
        <taxon>Eukaryota</taxon>
        <taxon>Viridiplantae</taxon>
        <taxon>Streptophyta</taxon>
        <taxon>Embryophyta</taxon>
        <taxon>Tracheophyta</taxon>
        <taxon>Spermatophyta</taxon>
        <taxon>Magnoliopsida</taxon>
        <taxon>eudicotyledons</taxon>
        <taxon>Gunneridae</taxon>
        <taxon>Pentapetalae</taxon>
        <taxon>asterids</taxon>
        <taxon>lamiids</taxon>
        <taxon>Lamiales</taxon>
        <taxon>Oleaceae</taxon>
        <taxon>Oleeae</taxon>
        <taxon>Olea</taxon>
    </lineage>
</organism>
<evidence type="ECO:0000313" key="2">
    <source>
        <dbReference type="Proteomes" id="UP000594638"/>
    </source>
</evidence>
<keyword evidence="2" id="KW-1185">Reference proteome</keyword>
<dbReference type="EMBL" id="CACTIH010007295">
    <property type="protein sequence ID" value="CAA3008311.1"/>
    <property type="molecule type" value="Genomic_DNA"/>
</dbReference>
<comment type="caution">
    <text evidence="1">The sequence shown here is derived from an EMBL/GenBank/DDBJ whole genome shotgun (WGS) entry which is preliminary data.</text>
</comment>
<reference evidence="1 2" key="1">
    <citation type="submission" date="2019-12" db="EMBL/GenBank/DDBJ databases">
        <authorList>
            <person name="Alioto T."/>
            <person name="Alioto T."/>
            <person name="Gomez Garrido J."/>
        </authorList>
    </citation>
    <scope>NUCLEOTIDE SEQUENCE [LARGE SCALE GENOMIC DNA]</scope>
</reference>